<dbReference type="NCBIfam" id="NF040570">
    <property type="entry name" value="guided_TnpB"/>
    <property type="match status" value="1"/>
</dbReference>
<dbReference type="InterPro" id="IPR010095">
    <property type="entry name" value="Cas12f1-like_TNB"/>
</dbReference>
<dbReference type="Pfam" id="PF07282">
    <property type="entry name" value="Cas12f1-like_TNB"/>
    <property type="match status" value="1"/>
</dbReference>
<organism evidence="3 4">
    <name type="scientific">Methanohalophilus euhalobius</name>
    <dbReference type="NCBI Taxonomy" id="51203"/>
    <lineage>
        <taxon>Archaea</taxon>
        <taxon>Methanobacteriati</taxon>
        <taxon>Methanobacteriota</taxon>
        <taxon>Stenosarchaea group</taxon>
        <taxon>Methanomicrobia</taxon>
        <taxon>Methanosarcinales</taxon>
        <taxon>Methanosarcinaceae</taxon>
        <taxon>Methanohalophilus</taxon>
    </lineage>
</organism>
<sequence length="96" mass="10903">MLKNHCLAQSISDVSWSSFVTKLEYKAEWYGKTILRIGQFEPSTKICNVCGYHNKNITLADRKWQCPDCGASHDRDVNAAINIKKFALNKQNLIGI</sequence>
<evidence type="ECO:0000256" key="1">
    <source>
        <dbReference type="ARBA" id="ARBA00023125"/>
    </source>
</evidence>
<name>A0A314ZLW7_9EURY</name>
<accession>A0A314ZLW7</accession>
<dbReference type="AlphaFoldDB" id="A0A314ZLW7"/>
<dbReference type="GO" id="GO:0003677">
    <property type="term" value="F:DNA binding"/>
    <property type="evidence" value="ECO:0007669"/>
    <property type="project" value="UniProtKB-KW"/>
</dbReference>
<keyword evidence="1" id="KW-0238">DNA-binding</keyword>
<evidence type="ECO:0000313" key="4">
    <source>
        <dbReference type="Proteomes" id="UP000251060"/>
    </source>
</evidence>
<reference evidence="3 4" key="1">
    <citation type="submission" date="2018-02" db="EMBL/GenBank/DDBJ databases">
        <title>Subsurface microbial communities from deep shales in Ohio and West Virginia, USA.</title>
        <authorList>
            <person name="Wrighton K."/>
        </authorList>
    </citation>
    <scope>NUCLEOTIDE SEQUENCE [LARGE SCALE GENOMIC DNA]</scope>
    <source>
        <strain evidence="3 4">DSM 10369</strain>
    </source>
</reference>
<dbReference type="SUPFAM" id="SSF57802">
    <property type="entry name" value="Rubredoxin-like"/>
    <property type="match status" value="1"/>
</dbReference>
<evidence type="ECO:0000313" key="3">
    <source>
        <dbReference type="EMBL" id="PQV42136.1"/>
    </source>
</evidence>
<feature type="domain" description="Cas12f1-like TNB" evidence="2">
    <location>
        <begin position="16"/>
        <end position="83"/>
    </location>
</feature>
<proteinExistence type="predicted"/>
<evidence type="ECO:0000259" key="2">
    <source>
        <dbReference type="Pfam" id="PF07282"/>
    </source>
</evidence>
<dbReference type="Proteomes" id="UP000251060">
    <property type="component" value="Unassembled WGS sequence"/>
</dbReference>
<dbReference type="EMBL" id="PVBU01000008">
    <property type="protein sequence ID" value="PQV42136.1"/>
    <property type="molecule type" value="Genomic_DNA"/>
</dbReference>
<gene>
    <name evidence="3" type="ORF">B0H22_1081</name>
</gene>
<protein>
    <submittedName>
        <fullName evidence="3">IS605 OrfB family transposase</fullName>
    </submittedName>
</protein>
<comment type="caution">
    <text evidence="3">The sequence shown here is derived from an EMBL/GenBank/DDBJ whole genome shotgun (WGS) entry which is preliminary data.</text>
</comment>